<dbReference type="SUPFAM" id="SSF56176">
    <property type="entry name" value="FAD-binding/transporter-associated domain-like"/>
    <property type="match status" value="1"/>
</dbReference>
<evidence type="ECO:0000256" key="1">
    <source>
        <dbReference type="ARBA" id="ARBA00022827"/>
    </source>
</evidence>
<reference evidence="5" key="1">
    <citation type="submission" date="2018-09" db="EMBL/GenBank/DDBJ databases">
        <authorList>
            <person name="Livingstone P.G."/>
            <person name="Whitworth D.E."/>
        </authorList>
    </citation>
    <scope>NUCLEOTIDE SEQUENCE [LARGE SCALE GENOMIC DNA]</scope>
    <source>
        <strain evidence="5">CA051B</strain>
    </source>
</reference>
<evidence type="ECO:0000313" key="4">
    <source>
        <dbReference type="EMBL" id="RKH51351.1"/>
    </source>
</evidence>
<dbReference type="InterPro" id="IPR006094">
    <property type="entry name" value="Oxid_FAD_bind_N"/>
</dbReference>
<gene>
    <name evidence="4" type="ORF">D7V93_29345</name>
</gene>
<dbReference type="Gene3D" id="3.30.465.10">
    <property type="match status" value="1"/>
</dbReference>
<dbReference type="GO" id="GO:0071949">
    <property type="term" value="F:FAD binding"/>
    <property type="evidence" value="ECO:0007669"/>
    <property type="project" value="InterPro"/>
</dbReference>
<keyword evidence="2" id="KW-0560">Oxidoreductase</keyword>
<organism evidence="4 5">
    <name type="scientific">Corallococcus llansteffanensis</name>
    <dbReference type="NCBI Taxonomy" id="2316731"/>
    <lineage>
        <taxon>Bacteria</taxon>
        <taxon>Pseudomonadati</taxon>
        <taxon>Myxococcota</taxon>
        <taxon>Myxococcia</taxon>
        <taxon>Myxococcales</taxon>
        <taxon>Cystobacterineae</taxon>
        <taxon>Myxococcaceae</taxon>
        <taxon>Corallococcus</taxon>
    </lineage>
</organism>
<keyword evidence="1" id="KW-0274">FAD</keyword>
<dbReference type="Proteomes" id="UP000272888">
    <property type="component" value="Unassembled WGS sequence"/>
</dbReference>
<proteinExistence type="predicted"/>
<dbReference type="PANTHER" id="PTHR43762">
    <property type="entry name" value="L-GULONOLACTONE OXIDASE"/>
    <property type="match status" value="1"/>
</dbReference>
<feature type="domain" description="FAD-binding PCMH-type" evidence="3">
    <location>
        <begin position="18"/>
        <end position="188"/>
    </location>
</feature>
<dbReference type="Gene3D" id="1.10.45.10">
    <property type="entry name" value="Vanillyl-alcohol Oxidase, Chain A, domain 4"/>
    <property type="match status" value="1"/>
</dbReference>
<evidence type="ECO:0000259" key="3">
    <source>
        <dbReference type="PROSITE" id="PS51387"/>
    </source>
</evidence>
<dbReference type="Pfam" id="PF01565">
    <property type="entry name" value="FAD_binding_4"/>
    <property type="match status" value="1"/>
</dbReference>
<dbReference type="EMBL" id="RAWB01000390">
    <property type="protein sequence ID" value="RKH51351.1"/>
    <property type="molecule type" value="Genomic_DNA"/>
</dbReference>
<dbReference type="PROSITE" id="PS51387">
    <property type="entry name" value="FAD_PCMH"/>
    <property type="match status" value="1"/>
</dbReference>
<keyword evidence="5" id="KW-1185">Reference proteome</keyword>
<dbReference type="PANTHER" id="PTHR43762:SF1">
    <property type="entry name" value="D-ARABINONO-1,4-LACTONE OXIDASE"/>
    <property type="match status" value="1"/>
</dbReference>
<dbReference type="AlphaFoldDB" id="A0A3A8PA01"/>
<dbReference type="InterPro" id="IPR007173">
    <property type="entry name" value="ALO_C"/>
</dbReference>
<dbReference type="NCBIfam" id="TIGR01679">
    <property type="entry name" value="bact_FAD_ox"/>
    <property type="match status" value="1"/>
</dbReference>
<dbReference type="Gene3D" id="3.30.70.2520">
    <property type="match status" value="1"/>
</dbReference>
<evidence type="ECO:0000256" key="2">
    <source>
        <dbReference type="ARBA" id="ARBA00023002"/>
    </source>
</evidence>
<dbReference type="GO" id="GO:0003885">
    <property type="term" value="F:D-arabinono-1,4-lactone oxidase activity"/>
    <property type="evidence" value="ECO:0007669"/>
    <property type="project" value="InterPro"/>
</dbReference>
<dbReference type="GO" id="GO:0016020">
    <property type="term" value="C:membrane"/>
    <property type="evidence" value="ECO:0007669"/>
    <property type="project" value="InterPro"/>
</dbReference>
<comment type="caution">
    <text evidence="4">The sequence shown here is derived from an EMBL/GenBank/DDBJ whole genome shotgun (WGS) entry which is preliminary data.</text>
</comment>
<dbReference type="InterPro" id="IPR036318">
    <property type="entry name" value="FAD-bd_PCMH-like_sf"/>
</dbReference>
<dbReference type="InterPro" id="IPR016171">
    <property type="entry name" value="Vanillyl_alc_oxidase_C-sub2"/>
</dbReference>
<sequence>MASVTAKTKTWRNWSGAVVAHPSEFLQPESEDALKAALRDAGARGRTVRVVGSGHSFPPLCATDETMVSLASLTGVEAVDVSQHTATVRAGTNLRELGALLASHGLAMENLGDINKQSLGGALGTGTHGTGVGLGILSTQASAMTLVTASGEEVMCSEDAAPELLQAARVSLGALGVVTRVRLKLLPAYRLRLTRRNLGLEECLAGLDEARSRHRHYEFFWFPHSDRVMTKAMDLTDEAPHGVGVGRWLNEMVMENAVFGAVSRACRMNPSWCAPVSRLSAKLASEGVLAGQSHTLFATPRLVRFQEMEYGVPVERGPDCLREIAEYLTREKLPVHFPVEYRFVRGDDVFLSPAHGGDRAFIAVHQYQGMPLEPYFSGAEAIFRNHGGRPHWGKLHTQTAATLRHLYPRWDDFQRVREQLDPEGRFLNPYLRRLFLEEHSASRTRSESGNARLA</sequence>
<dbReference type="InterPro" id="IPR016166">
    <property type="entry name" value="FAD-bd_PCMH"/>
</dbReference>
<dbReference type="InterPro" id="IPR016169">
    <property type="entry name" value="FAD-bd_PCMH_sub2"/>
</dbReference>
<dbReference type="Pfam" id="PF04030">
    <property type="entry name" value="ALO"/>
    <property type="match status" value="1"/>
</dbReference>
<protein>
    <submittedName>
        <fullName evidence="4">FAD-binding protein</fullName>
    </submittedName>
</protein>
<dbReference type="InterPro" id="IPR010031">
    <property type="entry name" value="FAD_lactone_oxidase-like"/>
</dbReference>
<dbReference type="Gene3D" id="3.30.43.10">
    <property type="entry name" value="Uridine Diphospho-n-acetylenolpyruvylglucosamine Reductase, domain 2"/>
    <property type="match status" value="1"/>
</dbReference>
<dbReference type="PIRSF" id="PIRSF000136">
    <property type="entry name" value="LGO_GLO"/>
    <property type="match status" value="1"/>
</dbReference>
<evidence type="ECO:0000313" key="5">
    <source>
        <dbReference type="Proteomes" id="UP000272888"/>
    </source>
</evidence>
<dbReference type="RefSeq" id="WP_120646530.1">
    <property type="nucleotide sequence ID" value="NZ_RAWB01000390.1"/>
</dbReference>
<dbReference type="InterPro" id="IPR016167">
    <property type="entry name" value="FAD-bd_PCMH_sub1"/>
</dbReference>
<keyword evidence="1" id="KW-0285">Flavoprotein</keyword>
<accession>A0A3A8PA01</accession>
<name>A0A3A8PA01_9BACT</name>